<dbReference type="EMBL" id="AP019782">
    <property type="protein sequence ID" value="BBL69958.1"/>
    <property type="molecule type" value="Genomic_DNA"/>
</dbReference>
<evidence type="ECO:0000313" key="4">
    <source>
        <dbReference type="Proteomes" id="UP000824988"/>
    </source>
</evidence>
<name>A0A8D5AG36_9GAMM</name>
<evidence type="ECO:0000256" key="2">
    <source>
        <dbReference type="SAM" id="SignalP"/>
    </source>
</evidence>
<keyword evidence="2" id="KW-0732">Signal</keyword>
<organism evidence="3 4">
    <name type="scientific">Methylogaea oryzae</name>
    <dbReference type="NCBI Taxonomy" id="1295382"/>
    <lineage>
        <taxon>Bacteria</taxon>
        <taxon>Pseudomonadati</taxon>
        <taxon>Pseudomonadota</taxon>
        <taxon>Gammaproteobacteria</taxon>
        <taxon>Methylococcales</taxon>
        <taxon>Methylococcaceae</taxon>
        <taxon>Methylogaea</taxon>
    </lineage>
</organism>
<accession>A0A8D5AG36</accession>
<dbReference type="Proteomes" id="UP000824988">
    <property type="component" value="Chromosome"/>
</dbReference>
<protein>
    <submittedName>
        <fullName evidence="3">Uncharacterized protein</fullName>
    </submittedName>
</protein>
<keyword evidence="4" id="KW-1185">Reference proteome</keyword>
<reference evidence="3" key="1">
    <citation type="submission" date="2019-06" db="EMBL/GenBank/DDBJ databases">
        <title>Complete genome sequence of Methylogaea oryzae strain JCM16910.</title>
        <authorList>
            <person name="Asakawa S."/>
        </authorList>
    </citation>
    <scope>NUCLEOTIDE SEQUENCE</scope>
    <source>
        <strain evidence="3">E10</strain>
    </source>
</reference>
<feature type="signal peptide" evidence="2">
    <location>
        <begin position="1"/>
        <end position="23"/>
    </location>
</feature>
<feature type="region of interest" description="Disordered" evidence="1">
    <location>
        <begin position="53"/>
        <end position="80"/>
    </location>
</feature>
<proteinExistence type="predicted"/>
<dbReference type="AlphaFoldDB" id="A0A8D5AG36"/>
<evidence type="ECO:0000256" key="1">
    <source>
        <dbReference type="SAM" id="MobiDB-lite"/>
    </source>
</evidence>
<feature type="chain" id="PRO_5034405258" evidence="2">
    <location>
        <begin position="24"/>
        <end position="110"/>
    </location>
</feature>
<evidence type="ECO:0000313" key="3">
    <source>
        <dbReference type="EMBL" id="BBL69958.1"/>
    </source>
</evidence>
<gene>
    <name evidence="3" type="ORF">MoryE10_05640</name>
</gene>
<sequence length="110" mass="11902">MRMGRRFLLLAALALAVSNYAWADDNEGDEGGGSIVIEEDENGNIKVRVPKSAAAANKGKSAEDTSKLVPSGGGLLDKSTGTYYEPAGAKGYRNRRTGEYEKAWDCYPRR</sequence>
<dbReference type="KEGG" id="moz:MoryE10_05640"/>